<feature type="domain" description="Retrovirus-related Pol polyprotein from transposon TNT 1-94-like beta-barrel" evidence="2">
    <location>
        <begin position="218"/>
        <end position="285"/>
    </location>
</feature>
<evidence type="ECO:0000259" key="2">
    <source>
        <dbReference type="Pfam" id="PF22936"/>
    </source>
</evidence>
<evidence type="ECO:0000259" key="1">
    <source>
        <dbReference type="Pfam" id="PF13976"/>
    </source>
</evidence>
<dbReference type="InterPro" id="IPR025724">
    <property type="entry name" value="GAG-pre-integrase_dom"/>
</dbReference>
<reference evidence="3" key="1">
    <citation type="journal article" date="2019" name="Sci. Rep.">
        <title>Draft genome of Tanacetum cinerariifolium, the natural source of mosquito coil.</title>
        <authorList>
            <person name="Yamashiro T."/>
            <person name="Shiraishi A."/>
            <person name="Satake H."/>
            <person name="Nakayama K."/>
        </authorList>
    </citation>
    <scope>NUCLEOTIDE SEQUENCE</scope>
</reference>
<protein>
    <submittedName>
        <fullName evidence="3">Uncharacterized protein</fullName>
    </submittedName>
</protein>
<organism evidence="3">
    <name type="scientific">Tanacetum cinerariifolium</name>
    <name type="common">Dalmatian daisy</name>
    <name type="synonym">Chrysanthemum cinerariifolium</name>
    <dbReference type="NCBI Taxonomy" id="118510"/>
    <lineage>
        <taxon>Eukaryota</taxon>
        <taxon>Viridiplantae</taxon>
        <taxon>Streptophyta</taxon>
        <taxon>Embryophyta</taxon>
        <taxon>Tracheophyta</taxon>
        <taxon>Spermatophyta</taxon>
        <taxon>Magnoliopsida</taxon>
        <taxon>eudicotyledons</taxon>
        <taxon>Gunneridae</taxon>
        <taxon>Pentapetalae</taxon>
        <taxon>asterids</taxon>
        <taxon>campanulids</taxon>
        <taxon>Asterales</taxon>
        <taxon>Asteraceae</taxon>
        <taxon>Asteroideae</taxon>
        <taxon>Anthemideae</taxon>
        <taxon>Anthemidinae</taxon>
        <taxon>Tanacetum</taxon>
    </lineage>
</organism>
<name>A0A6L2LDG2_TANCI</name>
<dbReference type="AlphaFoldDB" id="A0A6L2LDG2"/>
<gene>
    <name evidence="3" type="ORF">Tci_031208</name>
</gene>
<accession>A0A6L2LDG2</accession>
<dbReference type="Pfam" id="PF13976">
    <property type="entry name" value="gag_pre-integrs"/>
    <property type="match status" value="1"/>
</dbReference>
<dbReference type="Pfam" id="PF22936">
    <property type="entry name" value="Pol_BBD"/>
    <property type="match status" value="1"/>
</dbReference>
<proteinExistence type="predicted"/>
<dbReference type="InterPro" id="IPR054722">
    <property type="entry name" value="PolX-like_BBD"/>
</dbReference>
<sequence length="395" mass="44902">MSTSNQQTLVESGASDRPLILEKGSYVPWASRFKRFLDNKQEDREHMWHSIEVGPPSYSHKLKSYYVTHPSSFINYKEDYQGELQKDAQEDKLIIAMMLLARAITQKFSTPTNNRLCASSNIRIREQMLLGMKDEAGGTLNTEENDFMLDHAYGNYTLEELTAAMIMMACNQPTNDKVILRQNMMLSLSVRVKRALFTSPVATKSRNLGATSVVAKSSGCSKHMASNLSLLRNFIEKILGTFHFGNDHFTVITRYGDFVQGNLTIYHVYYVEGLENNLFLVRQFCDGDLERQRLSHLNFDAINQLTKKDLVDGLPKVKYDKDHLCSTCEQGKSKKATFPPKLVPKELVADEPSTSNSNENTDELIQEDLAAFDINNFYNPFHTSMFEEAESSSTF</sequence>
<evidence type="ECO:0000313" key="3">
    <source>
        <dbReference type="EMBL" id="GEU59230.1"/>
    </source>
</evidence>
<dbReference type="EMBL" id="BKCJ010004136">
    <property type="protein sequence ID" value="GEU59230.1"/>
    <property type="molecule type" value="Genomic_DNA"/>
</dbReference>
<feature type="domain" description="GAG-pre-integrase" evidence="1">
    <location>
        <begin position="286"/>
        <end position="333"/>
    </location>
</feature>
<comment type="caution">
    <text evidence="3">The sequence shown here is derived from an EMBL/GenBank/DDBJ whole genome shotgun (WGS) entry which is preliminary data.</text>
</comment>